<accession>A0A4Q6XPB1</accession>
<dbReference type="InterPro" id="IPR011978">
    <property type="entry name" value="YgfB-like"/>
</dbReference>
<gene>
    <name evidence="1" type="ORF">EWE75_23220</name>
</gene>
<dbReference type="AlphaFoldDB" id="A0A4Q6XPB1"/>
<sequence length="199" mass="22017">MKSVSPVMPDAKLEIWLNSSARRRPLVRTLPALDGFLTAGVVGPRLPNPFIPMFAALGLTARAWHNPTPAESAVLGAVTAHHNRISNLLSERPEDFAPRFTAKPGGGIDPRPWCQGFYDAVDFNREEWGDILDVDNRLFGLFLPIFIYSKNDKGLPVLGPPRPGPETDAFIENQAYADIASVVVALRQHHQPTYMIDRP</sequence>
<evidence type="ECO:0000313" key="2">
    <source>
        <dbReference type="Proteomes" id="UP000292085"/>
    </source>
</evidence>
<organism evidence="1 2">
    <name type="scientific">Sphingomonas populi</name>
    <dbReference type="NCBI Taxonomy" id="2484750"/>
    <lineage>
        <taxon>Bacteria</taxon>
        <taxon>Pseudomonadati</taxon>
        <taxon>Pseudomonadota</taxon>
        <taxon>Alphaproteobacteria</taxon>
        <taxon>Sphingomonadales</taxon>
        <taxon>Sphingomonadaceae</taxon>
        <taxon>Sphingomonas</taxon>
    </lineage>
</organism>
<dbReference type="EMBL" id="SGIS01000079">
    <property type="protein sequence ID" value="RZF59164.1"/>
    <property type="molecule type" value="Genomic_DNA"/>
</dbReference>
<dbReference type="OrthoDB" id="7498017at2"/>
<dbReference type="Pfam" id="PF03695">
    <property type="entry name" value="UPF0149"/>
    <property type="match status" value="1"/>
</dbReference>
<reference evidence="1 2" key="1">
    <citation type="submission" date="2019-02" db="EMBL/GenBank/DDBJ databases">
        <authorList>
            <person name="Li Y."/>
        </authorList>
    </citation>
    <scope>NUCLEOTIDE SEQUENCE [LARGE SCALE GENOMIC DNA]</scope>
    <source>
        <strain evidence="1 2">3-7</strain>
    </source>
</reference>
<proteinExistence type="predicted"/>
<protein>
    <submittedName>
        <fullName evidence="1">YecA family protein</fullName>
    </submittedName>
</protein>
<comment type="caution">
    <text evidence="1">The sequence shown here is derived from an EMBL/GenBank/DDBJ whole genome shotgun (WGS) entry which is preliminary data.</text>
</comment>
<keyword evidence="2" id="KW-1185">Reference proteome</keyword>
<evidence type="ECO:0000313" key="1">
    <source>
        <dbReference type="EMBL" id="RZF59164.1"/>
    </source>
</evidence>
<dbReference type="SUPFAM" id="SSF101327">
    <property type="entry name" value="YgfB-like"/>
    <property type="match status" value="1"/>
</dbReference>
<name>A0A4Q6XPB1_9SPHN</name>
<dbReference type="InterPro" id="IPR036255">
    <property type="entry name" value="YgfB-like_sf"/>
</dbReference>
<dbReference type="NCBIfam" id="TIGR02292">
    <property type="entry name" value="ygfB_yecA"/>
    <property type="match status" value="1"/>
</dbReference>
<dbReference type="Proteomes" id="UP000292085">
    <property type="component" value="Unassembled WGS sequence"/>
</dbReference>